<feature type="modified residue" description="4-aspartylphosphate" evidence="3">
    <location>
        <position position="65"/>
    </location>
</feature>
<protein>
    <submittedName>
        <fullName evidence="6">Response regulator</fullName>
    </submittedName>
</protein>
<dbReference type="SUPFAM" id="SSF47226">
    <property type="entry name" value="Histidine-containing phosphotransfer domain, HPT domain"/>
    <property type="match status" value="1"/>
</dbReference>
<gene>
    <name evidence="6" type="ORF">QWZ12_07230</name>
</gene>
<dbReference type="RefSeq" id="WP_238227578.1">
    <property type="nucleotide sequence ID" value="NZ_BPQD01000030.1"/>
</dbReference>
<reference evidence="7" key="1">
    <citation type="journal article" date="2019" name="Int. J. Syst. Evol. Microbiol.">
        <title>The Global Catalogue of Microorganisms (GCM) 10K type strain sequencing project: providing services to taxonomists for standard genome sequencing and annotation.</title>
        <authorList>
            <consortium name="The Broad Institute Genomics Platform"/>
            <consortium name="The Broad Institute Genome Sequencing Center for Infectious Disease"/>
            <person name="Wu L."/>
            <person name="Ma J."/>
        </authorList>
    </citation>
    <scope>NUCLEOTIDE SEQUENCE [LARGE SCALE GENOMIC DNA]</scope>
    <source>
        <strain evidence="7">CECT 7069</strain>
    </source>
</reference>
<dbReference type="EMBL" id="JAUFPX010000004">
    <property type="protein sequence ID" value="MDN3590407.1"/>
    <property type="molecule type" value="Genomic_DNA"/>
</dbReference>
<dbReference type="Proteomes" id="UP001224644">
    <property type="component" value="Unassembled WGS sequence"/>
</dbReference>
<sequence length="492" mass="51344">MSPETTEFGPSGAGTRILLVEDDPDTQALIRALCESRGDRVDIAADGFLGLRLLSERRHGIVLIDYHLPEMDGYALARLMRELARTQDRVRLVGITADHLGLASRRGADTLFDAILVKPLDPATLFATLDRLLQPATGPGTAEPADVPLHPADVLWRRRGLKGLPRAILYPAPSDAEAEAVAQAFAPAVTASDADIVLISAEAGLDDLRELRAAGPAGLLPAFDLTGRFAAACDGVFRVGDPDSWTALAETALAFARRRAALPSDLPTDPAARLAALLFVADRSLGLRAGDAAPGATYETGLSKVDLMAVVLQLMEAGSLACEPEAGGIVAALTSAGRDAVLCVGRSEAGTGWQPPRVRECTETVPEPGTSALGPAPAASPAHPIDPKRLAALEALVGARQVDELVARLCRTLEVAFPPDGEWEAAGRVAHALISAAGSLGFDRVAHTCRALQDVIAAGGDPAQSLQDARSASREAHALCLRRLQGLPLGVA</sequence>
<feature type="domain" description="Response regulatory" evidence="5">
    <location>
        <begin position="16"/>
        <end position="133"/>
    </location>
</feature>
<dbReference type="SMART" id="SM00448">
    <property type="entry name" value="REC"/>
    <property type="match status" value="1"/>
</dbReference>
<dbReference type="PANTHER" id="PTHR45339:SF3">
    <property type="entry name" value="HISTIDINE KINASE"/>
    <property type="match status" value="1"/>
</dbReference>
<dbReference type="SUPFAM" id="SSF52172">
    <property type="entry name" value="CheY-like"/>
    <property type="match status" value="1"/>
</dbReference>
<dbReference type="CDD" id="cd17546">
    <property type="entry name" value="REC_hyHK_CKI1_RcsC-like"/>
    <property type="match status" value="1"/>
</dbReference>
<proteinExistence type="predicted"/>
<organism evidence="6 7">
    <name type="scientific">Methylobacterium adhaesivum</name>
    <dbReference type="NCBI Taxonomy" id="333297"/>
    <lineage>
        <taxon>Bacteria</taxon>
        <taxon>Pseudomonadati</taxon>
        <taxon>Pseudomonadota</taxon>
        <taxon>Alphaproteobacteria</taxon>
        <taxon>Hyphomicrobiales</taxon>
        <taxon>Methylobacteriaceae</taxon>
        <taxon>Methylobacterium</taxon>
    </lineage>
</organism>
<evidence type="ECO:0000259" key="5">
    <source>
        <dbReference type="PROSITE" id="PS50110"/>
    </source>
</evidence>
<name>A0ABT8BG31_9HYPH</name>
<keyword evidence="1 3" id="KW-0597">Phosphoprotein</keyword>
<feature type="compositionally biased region" description="Low complexity" evidence="4">
    <location>
        <begin position="368"/>
        <end position="381"/>
    </location>
</feature>
<keyword evidence="2" id="KW-0902">Two-component regulatory system</keyword>
<dbReference type="Pfam" id="PF00072">
    <property type="entry name" value="Response_reg"/>
    <property type="match status" value="1"/>
</dbReference>
<dbReference type="Pfam" id="PF01627">
    <property type="entry name" value="Hpt"/>
    <property type="match status" value="1"/>
</dbReference>
<comment type="caution">
    <text evidence="6">The sequence shown here is derived from an EMBL/GenBank/DDBJ whole genome shotgun (WGS) entry which is preliminary data.</text>
</comment>
<dbReference type="PANTHER" id="PTHR45339">
    <property type="entry name" value="HYBRID SIGNAL TRANSDUCTION HISTIDINE KINASE J"/>
    <property type="match status" value="1"/>
</dbReference>
<dbReference type="Gene3D" id="1.20.120.160">
    <property type="entry name" value="HPT domain"/>
    <property type="match status" value="1"/>
</dbReference>
<evidence type="ECO:0000256" key="1">
    <source>
        <dbReference type="ARBA" id="ARBA00022553"/>
    </source>
</evidence>
<dbReference type="PROSITE" id="PS50110">
    <property type="entry name" value="RESPONSE_REGULATORY"/>
    <property type="match status" value="1"/>
</dbReference>
<feature type="region of interest" description="Disordered" evidence="4">
    <location>
        <begin position="362"/>
        <end position="381"/>
    </location>
</feature>
<evidence type="ECO:0000256" key="2">
    <source>
        <dbReference type="ARBA" id="ARBA00023012"/>
    </source>
</evidence>
<accession>A0ABT8BG31</accession>
<dbReference type="InterPro" id="IPR001789">
    <property type="entry name" value="Sig_transdc_resp-reg_receiver"/>
</dbReference>
<evidence type="ECO:0000313" key="7">
    <source>
        <dbReference type="Proteomes" id="UP001224644"/>
    </source>
</evidence>
<evidence type="ECO:0000256" key="3">
    <source>
        <dbReference type="PROSITE-ProRule" id="PRU00169"/>
    </source>
</evidence>
<dbReference type="InterPro" id="IPR036641">
    <property type="entry name" value="HPT_dom_sf"/>
</dbReference>
<dbReference type="InterPro" id="IPR011006">
    <property type="entry name" value="CheY-like_superfamily"/>
</dbReference>
<keyword evidence="7" id="KW-1185">Reference proteome</keyword>
<evidence type="ECO:0000256" key="4">
    <source>
        <dbReference type="SAM" id="MobiDB-lite"/>
    </source>
</evidence>
<dbReference type="InterPro" id="IPR008207">
    <property type="entry name" value="Sig_transdc_His_kin_Hpt_dom"/>
</dbReference>
<dbReference type="Gene3D" id="3.40.50.2300">
    <property type="match status" value="1"/>
</dbReference>
<evidence type="ECO:0000313" key="6">
    <source>
        <dbReference type="EMBL" id="MDN3590407.1"/>
    </source>
</evidence>